<evidence type="ECO:0000256" key="1">
    <source>
        <dbReference type="SAM" id="Phobius"/>
    </source>
</evidence>
<keyword evidence="1" id="KW-0812">Transmembrane</keyword>
<dbReference type="Proteomes" id="UP001165063">
    <property type="component" value="Unassembled WGS sequence"/>
</dbReference>
<keyword evidence="1" id="KW-1133">Transmembrane helix</keyword>
<proteinExistence type="predicted"/>
<sequence>MNMFSSVVNSWWSIVFYKATDVPKWRKGCFAMFGTCFATLFIAGTLRFLQLKDQKLAAGPVEDDESLTTVDQGLVDTVGPVVDDEDVSINEKNKVV</sequence>
<evidence type="ECO:0000313" key="3">
    <source>
        <dbReference type="Proteomes" id="UP001165063"/>
    </source>
</evidence>
<protein>
    <submittedName>
        <fullName evidence="2">Unnamed protein product</fullName>
    </submittedName>
</protein>
<reference evidence="2" key="1">
    <citation type="submission" date="2023-04" db="EMBL/GenBank/DDBJ databases">
        <title>Ambrosiozyma monospora NBRC 1965.</title>
        <authorList>
            <person name="Ichikawa N."/>
            <person name="Sato H."/>
            <person name="Tonouchi N."/>
        </authorList>
    </citation>
    <scope>NUCLEOTIDE SEQUENCE</scope>
    <source>
        <strain evidence="2">NBRC 1965</strain>
    </source>
</reference>
<name>A0A9W7DIU7_AMBMO</name>
<dbReference type="EMBL" id="BSXU01005687">
    <property type="protein sequence ID" value="GMG55489.1"/>
    <property type="molecule type" value="Genomic_DNA"/>
</dbReference>
<evidence type="ECO:0000313" key="2">
    <source>
        <dbReference type="EMBL" id="GMG55489.1"/>
    </source>
</evidence>
<feature type="transmembrane region" description="Helical" evidence="1">
    <location>
        <begin position="30"/>
        <end position="49"/>
    </location>
</feature>
<dbReference type="OrthoDB" id="3639251at2759"/>
<keyword evidence="1" id="KW-0472">Membrane</keyword>
<organism evidence="2 3">
    <name type="scientific">Ambrosiozyma monospora</name>
    <name type="common">Yeast</name>
    <name type="synonym">Endomycopsis monosporus</name>
    <dbReference type="NCBI Taxonomy" id="43982"/>
    <lineage>
        <taxon>Eukaryota</taxon>
        <taxon>Fungi</taxon>
        <taxon>Dikarya</taxon>
        <taxon>Ascomycota</taxon>
        <taxon>Saccharomycotina</taxon>
        <taxon>Pichiomycetes</taxon>
        <taxon>Pichiales</taxon>
        <taxon>Pichiaceae</taxon>
        <taxon>Ambrosiozyma</taxon>
    </lineage>
</organism>
<keyword evidence="3" id="KW-1185">Reference proteome</keyword>
<dbReference type="AlphaFoldDB" id="A0A9W7DIU7"/>
<accession>A0A9W7DIU7</accession>
<comment type="caution">
    <text evidence="2">The sequence shown here is derived from an EMBL/GenBank/DDBJ whole genome shotgun (WGS) entry which is preliminary data.</text>
</comment>
<gene>
    <name evidence="2" type="ORF">Amon01_000757000</name>
</gene>